<organism evidence="2 3">
    <name type="scientific">Pseudoalteromonas caenipelagi</name>
    <dbReference type="NCBI Taxonomy" id="2726988"/>
    <lineage>
        <taxon>Bacteria</taxon>
        <taxon>Pseudomonadati</taxon>
        <taxon>Pseudomonadota</taxon>
        <taxon>Gammaproteobacteria</taxon>
        <taxon>Alteromonadales</taxon>
        <taxon>Pseudoalteromonadaceae</taxon>
        <taxon>Pseudoalteromonas</taxon>
    </lineage>
</organism>
<accession>A0A849VEV2</accession>
<name>A0A849VEV2_9GAMM</name>
<feature type="compositionally biased region" description="Basic and acidic residues" evidence="1">
    <location>
        <begin position="60"/>
        <end position="71"/>
    </location>
</feature>
<feature type="region of interest" description="Disordered" evidence="1">
    <location>
        <begin position="60"/>
        <end position="81"/>
    </location>
</feature>
<protein>
    <submittedName>
        <fullName evidence="2">Uncharacterized protein</fullName>
    </submittedName>
</protein>
<dbReference type="AlphaFoldDB" id="A0A849VEV2"/>
<sequence>MNKLIVVLCSIVLIWFSSVLLESPNDSLKNSNQWTSIELSEIKVPKKSILETQWDKELQAQEQQKKVDASKTPEQPVTPNGNLISIGNNAFELLGVFKQGHDSFVLLKSEEGQIEKAKQGQMLFQEIKVEAITANSVILSTAQQSKEFKLFRWQTDEQAK</sequence>
<evidence type="ECO:0000256" key="1">
    <source>
        <dbReference type="SAM" id="MobiDB-lite"/>
    </source>
</evidence>
<feature type="compositionally biased region" description="Polar residues" evidence="1">
    <location>
        <begin position="72"/>
        <end position="81"/>
    </location>
</feature>
<evidence type="ECO:0000313" key="3">
    <source>
        <dbReference type="Proteomes" id="UP000586305"/>
    </source>
</evidence>
<comment type="caution">
    <text evidence="2">The sequence shown here is derived from an EMBL/GenBank/DDBJ whole genome shotgun (WGS) entry which is preliminary data.</text>
</comment>
<dbReference type="Proteomes" id="UP000586305">
    <property type="component" value="Unassembled WGS sequence"/>
</dbReference>
<dbReference type="RefSeq" id="WP_171626862.1">
    <property type="nucleotide sequence ID" value="NZ_JABBPG010000006.1"/>
</dbReference>
<evidence type="ECO:0000313" key="2">
    <source>
        <dbReference type="EMBL" id="NOU51806.1"/>
    </source>
</evidence>
<gene>
    <name evidence="2" type="ORF">HG263_14810</name>
</gene>
<keyword evidence="3" id="KW-1185">Reference proteome</keyword>
<dbReference type="EMBL" id="JABBPG010000006">
    <property type="protein sequence ID" value="NOU51806.1"/>
    <property type="molecule type" value="Genomic_DNA"/>
</dbReference>
<proteinExistence type="predicted"/>
<reference evidence="2 3" key="1">
    <citation type="submission" date="2020-04" db="EMBL/GenBank/DDBJ databases">
        <title>Pseudoalteromonas caenipelagi sp. nov., isolated from a tidal flat.</title>
        <authorList>
            <person name="Park S."/>
            <person name="Yoon J.-H."/>
        </authorList>
    </citation>
    <scope>NUCLEOTIDE SEQUENCE [LARGE SCALE GENOMIC DNA]</scope>
    <source>
        <strain evidence="2 3">JBTF-M23</strain>
    </source>
</reference>